<name>A0ABW1VNG8_9GAMM</name>
<dbReference type="Proteomes" id="UP001596215">
    <property type="component" value="Unassembled WGS sequence"/>
</dbReference>
<protein>
    <submittedName>
        <fullName evidence="2">PilN domain-containing protein</fullName>
    </submittedName>
</protein>
<keyword evidence="3" id="KW-1185">Reference proteome</keyword>
<dbReference type="EMBL" id="JBHSUC010000004">
    <property type="protein sequence ID" value="MFC6361568.1"/>
    <property type="molecule type" value="Genomic_DNA"/>
</dbReference>
<dbReference type="PANTHER" id="PTHR40278">
    <property type="entry name" value="DNA UTILIZATION PROTEIN HOFN"/>
    <property type="match status" value="1"/>
</dbReference>
<gene>
    <name evidence="2" type="ORF">ACFP73_05550</name>
</gene>
<feature type="transmembrane region" description="Helical" evidence="1">
    <location>
        <begin position="21"/>
        <end position="43"/>
    </location>
</feature>
<evidence type="ECO:0000256" key="1">
    <source>
        <dbReference type="SAM" id="Phobius"/>
    </source>
</evidence>
<dbReference type="RefSeq" id="WP_343877191.1">
    <property type="nucleotide sequence ID" value="NZ_BAAAFW010000058.1"/>
</dbReference>
<dbReference type="Pfam" id="PF05137">
    <property type="entry name" value="PilN"/>
    <property type="match status" value="1"/>
</dbReference>
<keyword evidence="1" id="KW-1133">Transmembrane helix</keyword>
<dbReference type="InterPro" id="IPR007813">
    <property type="entry name" value="PilN"/>
</dbReference>
<comment type="caution">
    <text evidence="2">The sequence shown here is derived from an EMBL/GenBank/DDBJ whole genome shotgun (WGS) entry which is preliminary data.</text>
</comment>
<accession>A0ABW1VNG8</accession>
<reference evidence="3" key="1">
    <citation type="journal article" date="2019" name="Int. J. Syst. Evol. Microbiol.">
        <title>The Global Catalogue of Microorganisms (GCM) 10K type strain sequencing project: providing services to taxonomists for standard genome sequencing and annotation.</title>
        <authorList>
            <consortium name="The Broad Institute Genomics Platform"/>
            <consortium name="The Broad Institute Genome Sequencing Center for Infectious Disease"/>
            <person name="Wu L."/>
            <person name="Ma J."/>
        </authorList>
    </citation>
    <scope>NUCLEOTIDE SEQUENCE [LARGE SCALE GENOMIC DNA]</scope>
    <source>
        <strain evidence="3">CGMCC 4.1530</strain>
    </source>
</reference>
<dbReference type="PANTHER" id="PTHR40278:SF1">
    <property type="entry name" value="DNA UTILIZATION PROTEIN HOFN"/>
    <property type="match status" value="1"/>
</dbReference>
<evidence type="ECO:0000313" key="2">
    <source>
        <dbReference type="EMBL" id="MFC6361568.1"/>
    </source>
</evidence>
<keyword evidence="1" id="KW-0472">Membrane</keyword>
<organism evidence="2 3">
    <name type="scientific">Tatumella punctata</name>
    <dbReference type="NCBI Taxonomy" id="399969"/>
    <lineage>
        <taxon>Bacteria</taxon>
        <taxon>Pseudomonadati</taxon>
        <taxon>Pseudomonadota</taxon>
        <taxon>Gammaproteobacteria</taxon>
        <taxon>Enterobacterales</taxon>
        <taxon>Erwiniaceae</taxon>
        <taxon>Tatumella</taxon>
    </lineage>
</organism>
<evidence type="ECO:0000313" key="3">
    <source>
        <dbReference type="Proteomes" id="UP001596215"/>
    </source>
</evidence>
<dbReference type="InterPro" id="IPR052534">
    <property type="entry name" value="Extracell_DNA_Util/SecSys_Comp"/>
</dbReference>
<keyword evidence="1" id="KW-0812">Transmembrane</keyword>
<sequence>MIRVNLLPWREAVLQRRKQQWLTRALLMLVVLLTVNSALWLSLTQSGKQTAIWVAQQKKLQALTSRLLAEQQQLSQQLVDRQQQDEARQALADRLDNWRRFWVKLPALMPLSLWLISVAQEQTTLTFRGQADTLSSLMLFTRNLRRQAFFTRVDIQEMQGTGQGDYRFTLRAYLAVSMQLYGGWADD</sequence>
<proteinExistence type="predicted"/>